<keyword evidence="2" id="KW-0805">Transcription regulation</keyword>
<dbReference type="Pfam" id="PF00126">
    <property type="entry name" value="HTH_1"/>
    <property type="match status" value="1"/>
</dbReference>
<evidence type="ECO:0000256" key="3">
    <source>
        <dbReference type="ARBA" id="ARBA00023125"/>
    </source>
</evidence>
<dbReference type="InterPro" id="IPR005119">
    <property type="entry name" value="LysR_subst-bd"/>
</dbReference>
<evidence type="ECO:0000313" key="6">
    <source>
        <dbReference type="EMBL" id="SMX98463.1"/>
    </source>
</evidence>
<dbReference type="InterPro" id="IPR036390">
    <property type="entry name" value="WH_DNA-bd_sf"/>
</dbReference>
<dbReference type="GO" id="GO:0003677">
    <property type="term" value="F:DNA binding"/>
    <property type="evidence" value="ECO:0007669"/>
    <property type="project" value="UniProtKB-KW"/>
</dbReference>
<dbReference type="InterPro" id="IPR000847">
    <property type="entry name" value="LysR_HTH_N"/>
</dbReference>
<dbReference type="AlphaFoldDB" id="A0A2H1KFC9"/>
<evidence type="ECO:0000259" key="5">
    <source>
        <dbReference type="PROSITE" id="PS50931"/>
    </source>
</evidence>
<protein>
    <submittedName>
        <fullName evidence="6">DNA-binding transcriptional regulator, LysR family</fullName>
    </submittedName>
</protein>
<dbReference type="Gene3D" id="3.40.190.10">
    <property type="entry name" value="Periplasmic binding protein-like II"/>
    <property type="match status" value="2"/>
</dbReference>
<organism evidence="6 7">
    <name type="scientific">Brevibacterium antiquum</name>
    <dbReference type="NCBI Taxonomy" id="234835"/>
    <lineage>
        <taxon>Bacteria</taxon>
        <taxon>Bacillati</taxon>
        <taxon>Actinomycetota</taxon>
        <taxon>Actinomycetes</taxon>
        <taxon>Micrococcales</taxon>
        <taxon>Brevibacteriaceae</taxon>
        <taxon>Brevibacterium</taxon>
    </lineage>
</organism>
<proteinExistence type="inferred from homology"/>
<dbReference type="Pfam" id="PF03466">
    <property type="entry name" value="LysR_substrate"/>
    <property type="match status" value="1"/>
</dbReference>
<dbReference type="Proteomes" id="UP000234342">
    <property type="component" value="Unassembled WGS sequence"/>
</dbReference>
<keyword evidence="7" id="KW-1185">Reference proteome</keyword>
<dbReference type="PANTHER" id="PTHR30346">
    <property type="entry name" value="TRANSCRIPTIONAL DUAL REGULATOR HCAR-RELATED"/>
    <property type="match status" value="1"/>
</dbReference>
<reference evidence="7" key="1">
    <citation type="submission" date="2017-03" db="EMBL/GenBank/DDBJ databases">
        <authorList>
            <person name="Monnet C."/>
        </authorList>
    </citation>
    <scope>NUCLEOTIDE SEQUENCE [LARGE SCALE GENOMIC DNA]</scope>
    <source>
        <strain evidence="7">P10</strain>
    </source>
</reference>
<dbReference type="PROSITE" id="PS50931">
    <property type="entry name" value="HTH_LYSR"/>
    <property type="match status" value="1"/>
</dbReference>
<evidence type="ECO:0000256" key="2">
    <source>
        <dbReference type="ARBA" id="ARBA00023015"/>
    </source>
</evidence>
<dbReference type="Gene3D" id="1.10.10.10">
    <property type="entry name" value="Winged helix-like DNA-binding domain superfamily/Winged helix DNA-binding domain"/>
    <property type="match status" value="1"/>
</dbReference>
<dbReference type="GO" id="GO:0003700">
    <property type="term" value="F:DNA-binding transcription factor activity"/>
    <property type="evidence" value="ECO:0007669"/>
    <property type="project" value="InterPro"/>
</dbReference>
<dbReference type="SUPFAM" id="SSF53850">
    <property type="entry name" value="Periplasmic binding protein-like II"/>
    <property type="match status" value="1"/>
</dbReference>
<keyword evidence="3 6" id="KW-0238">DNA-binding</keyword>
<dbReference type="EMBL" id="FXZE01000017">
    <property type="protein sequence ID" value="SMX98463.1"/>
    <property type="molecule type" value="Genomic_DNA"/>
</dbReference>
<accession>A0A2H1KFC9</accession>
<dbReference type="FunFam" id="1.10.10.10:FF:000001">
    <property type="entry name" value="LysR family transcriptional regulator"/>
    <property type="match status" value="1"/>
</dbReference>
<evidence type="ECO:0000256" key="4">
    <source>
        <dbReference type="ARBA" id="ARBA00023163"/>
    </source>
</evidence>
<dbReference type="SUPFAM" id="SSF46785">
    <property type="entry name" value="Winged helix' DNA-binding domain"/>
    <property type="match status" value="1"/>
</dbReference>
<gene>
    <name evidence="6" type="ORF">BANT10_03008</name>
</gene>
<dbReference type="GO" id="GO:0032993">
    <property type="term" value="C:protein-DNA complex"/>
    <property type="evidence" value="ECO:0007669"/>
    <property type="project" value="TreeGrafter"/>
</dbReference>
<evidence type="ECO:0000313" key="7">
    <source>
        <dbReference type="Proteomes" id="UP000234342"/>
    </source>
</evidence>
<evidence type="ECO:0000256" key="1">
    <source>
        <dbReference type="ARBA" id="ARBA00009437"/>
    </source>
</evidence>
<keyword evidence="4" id="KW-0804">Transcription</keyword>
<dbReference type="InterPro" id="IPR036388">
    <property type="entry name" value="WH-like_DNA-bd_sf"/>
</dbReference>
<dbReference type="PRINTS" id="PR00039">
    <property type="entry name" value="HTHLYSR"/>
</dbReference>
<sequence length="315" mass="33432">MSNVFEQALTLGEPKRLLIFGAIAQAGSIGGAARELGWSQPALSQHMNALEKDLGVTLFERTARGIVLTTAGQLALIRANEVAASVTGLRGDLAKAFGLDGRNVRLAGFPSFVIGPLAAALGRLESGSGADAAQQHSYEVAEAEPPEAMAMLENGAIDIAFMFHHEDEEAPGLPGHDTVELGTDHLDLLVPERWNRAGQITHLTDVADLPWIMGCVRCRSTAERLCRRAGFEPRTRHITDNPGAIQSLVANGLGVALLPRSARRYTAVSGIDAIALEEAGARRVTAMTSDGLRSSSEVEDLLAALRTVEVTVESQ</sequence>
<feature type="domain" description="HTH lysR-type" evidence="5">
    <location>
        <begin position="13"/>
        <end position="69"/>
    </location>
</feature>
<comment type="similarity">
    <text evidence="1">Belongs to the LysR transcriptional regulatory family.</text>
</comment>
<name>A0A2H1KFC9_9MICO</name>
<dbReference type="RefSeq" id="WP_101644300.1">
    <property type="nucleotide sequence ID" value="NZ_FXZE01000017.1"/>
</dbReference>
<dbReference type="PANTHER" id="PTHR30346:SF29">
    <property type="entry name" value="LYSR SUBSTRATE-BINDING"/>
    <property type="match status" value="1"/>
</dbReference>